<evidence type="ECO:0000256" key="1">
    <source>
        <dbReference type="SAM" id="SignalP"/>
    </source>
</evidence>
<accession>A0A3Q9BXS8</accession>
<dbReference type="EMBL" id="CP034463">
    <property type="protein sequence ID" value="AZP19530.1"/>
    <property type="molecule type" value="Genomic_DNA"/>
</dbReference>
<feature type="signal peptide" evidence="1">
    <location>
        <begin position="1"/>
        <end position="29"/>
    </location>
</feature>
<evidence type="ECO:0000313" key="2">
    <source>
        <dbReference type="EMBL" id="AZP19530.1"/>
    </source>
</evidence>
<proteinExistence type="predicted"/>
<dbReference type="PROSITE" id="PS51257">
    <property type="entry name" value="PROKAR_LIPOPROTEIN"/>
    <property type="match status" value="1"/>
</dbReference>
<protein>
    <submittedName>
        <fullName evidence="2">Uncharacterized protein</fullName>
    </submittedName>
</protein>
<gene>
    <name evidence="2" type="ORF">EJC51_27775</name>
</gene>
<dbReference type="RefSeq" id="WP_126273578.1">
    <property type="nucleotide sequence ID" value="NZ_CP034463.1"/>
</dbReference>
<feature type="chain" id="PRO_5018730242" evidence="1">
    <location>
        <begin position="30"/>
        <end position="402"/>
    </location>
</feature>
<evidence type="ECO:0000313" key="3">
    <source>
        <dbReference type="Proteomes" id="UP000280197"/>
    </source>
</evidence>
<dbReference type="AlphaFoldDB" id="A0A3Q9BXS8"/>
<keyword evidence="1" id="KW-0732">Signal</keyword>
<dbReference type="KEGG" id="saqu:EJC51_27775"/>
<organism evidence="2 3">
    <name type="scientific">Streptomyces aquilus</name>
    <dbReference type="NCBI Taxonomy" id="2548456"/>
    <lineage>
        <taxon>Bacteria</taxon>
        <taxon>Bacillati</taxon>
        <taxon>Actinomycetota</taxon>
        <taxon>Actinomycetes</taxon>
        <taxon>Kitasatosporales</taxon>
        <taxon>Streptomycetaceae</taxon>
        <taxon>Streptomyces</taxon>
    </lineage>
</organism>
<reference evidence="2 3" key="1">
    <citation type="submission" date="2018-12" db="EMBL/GenBank/DDBJ databases">
        <authorList>
            <person name="Li K."/>
        </authorList>
    </citation>
    <scope>NUCLEOTIDE SEQUENCE [LARGE SCALE GENOMIC DNA]</scope>
    <source>
        <strain evidence="3">CR22</strain>
    </source>
</reference>
<dbReference type="SUPFAM" id="SSF63825">
    <property type="entry name" value="YWTD domain"/>
    <property type="match status" value="1"/>
</dbReference>
<keyword evidence="3" id="KW-1185">Reference proteome</keyword>
<name>A0A3Q9BXS8_9ACTN</name>
<sequence>MTLRSRFVLPLLCAAAALLSSGCDSGTAAAEADPAAAGAPAALRLKPVSPVPHALAHLAPDGTLGMPSGWNIDSTGVVRSGRNLAFLAVPPAKSASDGQGSETWVVDSGTGTVRRYQQANPGWTSNTVTLASGRLLRVESRQLDGTACGEEKSEAADCYRWRLYSQPLSSHKPVLLARSAHAGPQSLVPHPLAYKGSFVWEEALPGGKTGVFRWTPGKGRPVRVLTRAGSGFGQLDVDGRTLYLTEGKLSQDGGTSIRTTYRLGLGQHPRAAVKVATFTGSGGFAVRGGRIAYYPRSADETARIKVLTIGAETAPIEVGKAVNGFYTVAWVTKDRLVTWSGSGYALNDVRRPTKATVFAADAVGLGVPRGYDDTLYVVYDPYQFAQSRGTKPTVLAWRHSSS</sequence>
<dbReference type="Proteomes" id="UP000280197">
    <property type="component" value="Chromosome"/>
</dbReference>